<dbReference type="Proteomes" id="UP000748531">
    <property type="component" value="Unassembled WGS sequence"/>
</dbReference>
<name>A0A8J4TBX4_9TREM</name>
<gene>
    <name evidence="1" type="ORF">PHET_03500</name>
</gene>
<protein>
    <submittedName>
        <fullName evidence="1">Uncharacterized protein</fullName>
    </submittedName>
</protein>
<comment type="caution">
    <text evidence="1">The sequence shown here is derived from an EMBL/GenBank/DDBJ whole genome shotgun (WGS) entry which is preliminary data.</text>
</comment>
<dbReference type="OrthoDB" id="6021021at2759"/>
<accession>A0A8J4TBX4</accession>
<sequence>MIPNQGFIGFRVLLHGRGDPLWATIPGAVYAGPTFHTMLRVVGLKKVYKQHCVPQTQWARCMHQCMQDMLHNRCQCYMAENLPPSQCKCQNPCDLITYSIESIIQALKAPLFTHTSSFFATGELSTTLDHHQSAQNVDPFLYTAKQSGGDSHVEPKHPSNNRLEAYKQEIWEGSLIQLWAFLRESNRTAFEQLRQLSRLLQSLNMDLQTVERAVTSVQFTQSTRENLSPFLWDAKSSSMPSKATETKQALGDLCMDGEEHARMLARVRRLGEEFVRLFRQSILFRDVNKVPGEDFHIHLVRLFFLRMRNEFDRLASQLQHNDLFSDVTMLDLQRKTHQCEQTAAVKVHPLKLAKNRSDWLGTYADPNRIQLTVESSEDIASLQAVLLATDSQFKQLRTAFTKLTAENQELIETVSVERLPHSPTLKVDQSLVTLTIQLTRDKNRLVRLESVQTIFNPIGKSLLV</sequence>
<organism evidence="1 2">
    <name type="scientific">Paragonimus heterotremus</name>
    <dbReference type="NCBI Taxonomy" id="100268"/>
    <lineage>
        <taxon>Eukaryota</taxon>
        <taxon>Metazoa</taxon>
        <taxon>Spiralia</taxon>
        <taxon>Lophotrochozoa</taxon>
        <taxon>Platyhelminthes</taxon>
        <taxon>Trematoda</taxon>
        <taxon>Digenea</taxon>
        <taxon>Plagiorchiida</taxon>
        <taxon>Troglotremata</taxon>
        <taxon>Troglotrematidae</taxon>
        <taxon>Paragonimus</taxon>
    </lineage>
</organism>
<keyword evidence="2" id="KW-1185">Reference proteome</keyword>
<dbReference type="EMBL" id="LUCH01001426">
    <property type="protein sequence ID" value="KAF5403093.1"/>
    <property type="molecule type" value="Genomic_DNA"/>
</dbReference>
<proteinExistence type="predicted"/>
<reference evidence="1" key="1">
    <citation type="submission" date="2019-05" db="EMBL/GenBank/DDBJ databases">
        <title>Annotation for the trematode Paragonimus heterotremus.</title>
        <authorList>
            <person name="Choi Y.-J."/>
        </authorList>
    </citation>
    <scope>NUCLEOTIDE SEQUENCE</scope>
    <source>
        <strain evidence="1">LC</strain>
    </source>
</reference>
<dbReference type="AlphaFoldDB" id="A0A8J4TBX4"/>
<evidence type="ECO:0000313" key="2">
    <source>
        <dbReference type="Proteomes" id="UP000748531"/>
    </source>
</evidence>
<evidence type="ECO:0000313" key="1">
    <source>
        <dbReference type="EMBL" id="KAF5403093.1"/>
    </source>
</evidence>